<dbReference type="AlphaFoldDB" id="A0A1C0A9B1"/>
<evidence type="ECO:0000313" key="1">
    <source>
        <dbReference type="EMBL" id="OCL26845.1"/>
    </source>
</evidence>
<gene>
    <name evidence="1" type="ORF">U472_04945</name>
</gene>
<keyword evidence="2" id="KW-1185">Reference proteome</keyword>
<name>A0A1C0A9B1_9FIRM</name>
<dbReference type="EMBL" id="LWDV01000008">
    <property type="protein sequence ID" value="OCL26845.1"/>
    <property type="molecule type" value="Genomic_DNA"/>
</dbReference>
<comment type="caution">
    <text evidence="1">The sequence shown here is derived from an EMBL/GenBank/DDBJ whole genome shotgun (WGS) entry which is preliminary data.</text>
</comment>
<sequence length="99" mass="12102">MPLDKIDYLMEDNDLVKMDQDLWSQLTLDNIFELQEYIDKRIEDYFNERTGGCKMAIPDMSREDIIKALNKFDQNYRDTEEWIDFTLDKRHKYRLVILD</sequence>
<proteinExistence type="predicted"/>
<dbReference type="RefSeq" id="WP_068716133.1">
    <property type="nucleotide sequence ID" value="NZ_LWDV01000008.1"/>
</dbReference>
<reference evidence="2" key="1">
    <citation type="submission" date="2016-07" db="EMBL/GenBank/DDBJ databases">
        <authorList>
            <person name="Florea S."/>
            <person name="Webb J.S."/>
            <person name="Jaromczyk J."/>
            <person name="Schardl C.L."/>
        </authorList>
    </citation>
    <scope>NUCLEOTIDE SEQUENCE [LARGE SCALE GENOMIC DNA]</scope>
    <source>
        <strain evidence="2">Z6</strain>
    </source>
</reference>
<reference evidence="1 2" key="2">
    <citation type="submission" date="2016-08" db="EMBL/GenBank/DDBJ databases">
        <title>Orenia metallireducens sp. nov. strain Z6, a Novel Metal-reducing Firmicute from the Deep Subsurface.</title>
        <authorList>
            <person name="Maxim B.I."/>
            <person name="Kenneth K."/>
            <person name="Flynn T.M."/>
            <person name="Oloughlin E.J."/>
            <person name="Locke R.A."/>
            <person name="Weber J.R."/>
            <person name="Egan S.M."/>
            <person name="Mackie R.I."/>
            <person name="Cann I.K."/>
        </authorList>
    </citation>
    <scope>NUCLEOTIDE SEQUENCE [LARGE SCALE GENOMIC DNA]</scope>
    <source>
        <strain evidence="1 2">Z6</strain>
    </source>
</reference>
<accession>A0A1C0A9B1</accession>
<dbReference type="Proteomes" id="UP000093514">
    <property type="component" value="Unassembled WGS sequence"/>
</dbReference>
<dbReference type="OrthoDB" id="9781481at2"/>
<organism evidence="1 2">
    <name type="scientific">Orenia metallireducens</name>
    <dbReference type="NCBI Taxonomy" id="1413210"/>
    <lineage>
        <taxon>Bacteria</taxon>
        <taxon>Bacillati</taxon>
        <taxon>Bacillota</taxon>
        <taxon>Clostridia</taxon>
        <taxon>Halanaerobiales</taxon>
        <taxon>Halobacteroidaceae</taxon>
        <taxon>Orenia</taxon>
    </lineage>
</organism>
<protein>
    <submittedName>
        <fullName evidence="1">Uncharacterized protein</fullName>
    </submittedName>
</protein>
<evidence type="ECO:0000313" key="2">
    <source>
        <dbReference type="Proteomes" id="UP000093514"/>
    </source>
</evidence>